<dbReference type="EC" id="1.3.1.76" evidence="2"/>
<name>A0A9P8L155_9PEZI</name>
<evidence type="ECO:0000256" key="5">
    <source>
        <dbReference type="ARBA" id="ARBA00023244"/>
    </source>
</evidence>
<accession>A0A9P8L155</accession>
<evidence type="ECO:0000313" key="7">
    <source>
        <dbReference type="EMBL" id="KAH0534162.1"/>
    </source>
</evidence>
<keyword evidence="8" id="KW-1185">Reference proteome</keyword>
<evidence type="ECO:0000256" key="1">
    <source>
        <dbReference type="ARBA" id="ARBA00005010"/>
    </source>
</evidence>
<dbReference type="EMBL" id="JAGHQL010000266">
    <property type="protein sequence ID" value="KAH0534162.1"/>
    <property type="molecule type" value="Genomic_DNA"/>
</dbReference>
<keyword evidence="3" id="KW-0560">Oxidoreductase</keyword>
<evidence type="ECO:0000256" key="2">
    <source>
        <dbReference type="ARBA" id="ARBA00012400"/>
    </source>
</evidence>
<sequence length="254" mass="27653">MPSPLLTAVDCTAHVHLVVGAGPLAAARCTRSLEAGARPKVVAPADAEVHCGLKRRVEDGEVEWVGRAFRDEDLRELGREEEVGGVVDAVFVTVGARDPLTRRKRERSTDGFPEGIGARISALCRRLRIPVNVADAPALSTFSLLSTHTDGPLQIGVTTSGKGCKLASRIRREVASSLPPGLGRACERFGDMRRRIREEDEHHHHHHHLLHGAELDVGDEDEDMGQGASFNALVTPEDQDAARGRRIRWLGQIC</sequence>
<dbReference type="GO" id="GO:0004325">
    <property type="term" value="F:ferrochelatase activity"/>
    <property type="evidence" value="ECO:0007669"/>
    <property type="project" value="InterPro"/>
</dbReference>
<dbReference type="SUPFAM" id="SSF51735">
    <property type="entry name" value="NAD(P)-binding Rossmann-fold domains"/>
    <property type="match status" value="1"/>
</dbReference>
<comment type="caution">
    <text evidence="7">The sequence shown here is derived from an EMBL/GenBank/DDBJ whole genome shotgun (WGS) entry which is preliminary data.</text>
</comment>
<dbReference type="SUPFAM" id="SSF75615">
    <property type="entry name" value="Siroheme synthase middle domains-like"/>
    <property type="match status" value="1"/>
</dbReference>
<keyword evidence="4" id="KW-0520">NAD</keyword>
<comment type="pathway">
    <text evidence="1">Porphyrin-containing compound metabolism; siroheme biosynthesis; sirohydrochlorin from precorrin-2: step 1/1.</text>
</comment>
<dbReference type="Proteomes" id="UP000698800">
    <property type="component" value="Unassembled WGS sequence"/>
</dbReference>
<dbReference type="InterPro" id="IPR036291">
    <property type="entry name" value="NAD(P)-bd_dom_sf"/>
</dbReference>
<dbReference type="OrthoDB" id="508204at2759"/>
<dbReference type="GO" id="GO:0043115">
    <property type="term" value="F:precorrin-2 dehydrogenase activity"/>
    <property type="evidence" value="ECO:0007669"/>
    <property type="project" value="UniProtKB-EC"/>
</dbReference>
<dbReference type="Pfam" id="PF13241">
    <property type="entry name" value="NAD_binding_7"/>
    <property type="match status" value="1"/>
</dbReference>
<dbReference type="InterPro" id="IPR028161">
    <property type="entry name" value="Met8-like"/>
</dbReference>
<dbReference type="GO" id="GO:0019354">
    <property type="term" value="P:siroheme biosynthetic process"/>
    <property type="evidence" value="ECO:0007669"/>
    <property type="project" value="InterPro"/>
</dbReference>
<protein>
    <recommendedName>
        <fullName evidence="2">precorrin-2 dehydrogenase</fullName>
        <ecNumber evidence="2">1.3.1.76</ecNumber>
    </recommendedName>
</protein>
<reference evidence="7" key="1">
    <citation type="submission" date="2021-03" db="EMBL/GenBank/DDBJ databases">
        <title>Comparative genomics and phylogenomic investigation of the class Geoglossomycetes provide insights into ecological specialization and systematics.</title>
        <authorList>
            <person name="Melie T."/>
            <person name="Pirro S."/>
            <person name="Miller A.N."/>
            <person name="Quandt A."/>
        </authorList>
    </citation>
    <scope>NUCLEOTIDE SEQUENCE</scope>
    <source>
        <strain evidence="7">GBOQ0MN5Z8</strain>
    </source>
</reference>
<dbReference type="AlphaFoldDB" id="A0A9P8L155"/>
<evidence type="ECO:0000259" key="6">
    <source>
        <dbReference type="Pfam" id="PF14824"/>
    </source>
</evidence>
<evidence type="ECO:0000256" key="4">
    <source>
        <dbReference type="ARBA" id="ARBA00023027"/>
    </source>
</evidence>
<feature type="domain" description="Siroheme synthase central" evidence="6">
    <location>
        <begin position="150"/>
        <end position="176"/>
    </location>
</feature>
<feature type="non-terminal residue" evidence="7">
    <location>
        <position position="254"/>
    </location>
</feature>
<dbReference type="Pfam" id="PF14824">
    <property type="entry name" value="Sirohm_synth_M"/>
    <property type="match status" value="1"/>
</dbReference>
<organism evidence="7 8">
    <name type="scientific">Glutinoglossum americanum</name>
    <dbReference type="NCBI Taxonomy" id="1670608"/>
    <lineage>
        <taxon>Eukaryota</taxon>
        <taxon>Fungi</taxon>
        <taxon>Dikarya</taxon>
        <taxon>Ascomycota</taxon>
        <taxon>Pezizomycotina</taxon>
        <taxon>Geoglossomycetes</taxon>
        <taxon>Geoglossales</taxon>
        <taxon>Geoglossaceae</taxon>
        <taxon>Glutinoglossum</taxon>
    </lineage>
</organism>
<evidence type="ECO:0000256" key="3">
    <source>
        <dbReference type="ARBA" id="ARBA00023002"/>
    </source>
</evidence>
<proteinExistence type="predicted"/>
<dbReference type="Gene3D" id="3.40.50.720">
    <property type="entry name" value="NAD(P)-binding Rossmann-like Domain"/>
    <property type="match status" value="1"/>
</dbReference>
<dbReference type="PANTHER" id="PTHR35330:SF1">
    <property type="entry name" value="SIROHEME BIOSYNTHESIS PROTEIN MET8"/>
    <property type="match status" value="1"/>
</dbReference>
<gene>
    <name evidence="7" type="ORF">FGG08_007253</name>
</gene>
<dbReference type="PANTHER" id="PTHR35330">
    <property type="entry name" value="SIROHEME BIOSYNTHESIS PROTEIN MET8"/>
    <property type="match status" value="1"/>
</dbReference>
<evidence type="ECO:0000313" key="8">
    <source>
        <dbReference type="Proteomes" id="UP000698800"/>
    </source>
</evidence>
<dbReference type="InterPro" id="IPR028281">
    <property type="entry name" value="Sirohaem_synthase_central"/>
</dbReference>
<keyword evidence="5" id="KW-0627">Porphyrin biosynthesis</keyword>